<keyword evidence="1" id="KW-0479">Metal-binding</keyword>
<dbReference type="PANTHER" id="PTHR43048">
    <property type="entry name" value="METHYLMALONYL-COA EPIMERASE"/>
    <property type="match status" value="1"/>
</dbReference>
<dbReference type="EMBL" id="CP095073">
    <property type="protein sequence ID" value="UOQ45200.1"/>
    <property type="molecule type" value="Genomic_DNA"/>
</dbReference>
<dbReference type="PANTHER" id="PTHR43048:SF3">
    <property type="entry name" value="METHYLMALONYL-COA EPIMERASE, MITOCHONDRIAL"/>
    <property type="match status" value="1"/>
</dbReference>
<feature type="domain" description="VOC" evidence="2">
    <location>
        <begin position="3"/>
        <end position="116"/>
    </location>
</feature>
<dbReference type="InterPro" id="IPR029068">
    <property type="entry name" value="Glyas_Bleomycin-R_OHBP_Dase"/>
</dbReference>
<dbReference type="InterPro" id="IPR018146">
    <property type="entry name" value="Glyoxalase_1_CS"/>
</dbReference>
<dbReference type="RefSeq" id="WP_244711741.1">
    <property type="nucleotide sequence ID" value="NZ_CP095073.1"/>
</dbReference>
<gene>
    <name evidence="3" type="ORF">MUN89_04425</name>
</gene>
<accession>A0ABY4EMH5</accession>
<keyword evidence="4" id="KW-1185">Reference proteome</keyword>
<dbReference type="InterPro" id="IPR051785">
    <property type="entry name" value="MMCE/EMCE_epimerase"/>
</dbReference>
<dbReference type="Gene3D" id="3.10.180.10">
    <property type="entry name" value="2,3-Dihydroxybiphenyl 1,2-Dioxygenase, domain 1"/>
    <property type="match status" value="1"/>
</dbReference>
<sequence length="120" mass="14189">MSRWHHVGIEVENLLYSKAFYTEMLGFECVKERYYKGEHLVFLQKEGLMIELVKTHNDQSKSSSVHFAIEVDSIEEWRLFFQDSGMVPLEEPNQLEDFHSIFYHGPSGEQIELVEKVNDY</sequence>
<protein>
    <submittedName>
        <fullName evidence="3">VOC family protein</fullName>
    </submittedName>
</protein>
<proteinExistence type="predicted"/>
<dbReference type="SUPFAM" id="SSF54593">
    <property type="entry name" value="Glyoxalase/Bleomycin resistance protein/Dihydroxybiphenyl dioxygenase"/>
    <property type="match status" value="1"/>
</dbReference>
<evidence type="ECO:0000259" key="2">
    <source>
        <dbReference type="PROSITE" id="PS51819"/>
    </source>
</evidence>
<evidence type="ECO:0000313" key="3">
    <source>
        <dbReference type="EMBL" id="UOQ45200.1"/>
    </source>
</evidence>
<dbReference type="Pfam" id="PF00903">
    <property type="entry name" value="Glyoxalase"/>
    <property type="match status" value="1"/>
</dbReference>
<reference evidence="3 4" key="1">
    <citation type="submission" date="2022-04" db="EMBL/GenBank/DDBJ databases">
        <title>Halobacillus sp. isolated from saltern.</title>
        <authorList>
            <person name="Won M."/>
            <person name="Lee C.-M."/>
            <person name="Woen H.-Y."/>
            <person name="Kwon S.-W."/>
        </authorList>
    </citation>
    <scope>NUCLEOTIDE SEQUENCE [LARGE SCALE GENOMIC DNA]</scope>
    <source>
        <strain evidence="3 4">SSBR10-3</strain>
    </source>
</reference>
<dbReference type="InterPro" id="IPR004360">
    <property type="entry name" value="Glyas_Fos-R_dOase_dom"/>
</dbReference>
<dbReference type="InterPro" id="IPR037523">
    <property type="entry name" value="VOC_core"/>
</dbReference>
<dbReference type="Proteomes" id="UP000831787">
    <property type="component" value="Chromosome"/>
</dbReference>
<organism evidence="3 4">
    <name type="scientific">Halobacillus salinarum</name>
    <dbReference type="NCBI Taxonomy" id="2932257"/>
    <lineage>
        <taxon>Bacteria</taxon>
        <taxon>Bacillati</taxon>
        <taxon>Bacillota</taxon>
        <taxon>Bacilli</taxon>
        <taxon>Bacillales</taxon>
        <taxon>Bacillaceae</taxon>
        <taxon>Halobacillus</taxon>
    </lineage>
</organism>
<dbReference type="PROSITE" id="PS51819">
    <property type="entry name" value="VOC"/>
    <property type="match status" value="1"/>
</dbReference>
<name>A0ABY4EMH5_9BACI</name>
<dbReference type="PROSITE" id="PS00934">
    <property type="entry name" value="GLYOXALASE_I_1"/>
    <property type="match status" value="1"/>
</dbReference>
<evidence type="ECO:0000313" key="4">
    <source>
        <dbReference type="Proteomes" id="UP000831787"/>
    </source>
</evidence>
<evidence type="ECO:0000256" key="1">
    <source>
        <dbReference type="ARBA" id="ARBA00022723"/>
    </source>
</evidence>
<dbReference type="CDD" id="cd06587">
    <property type="entry name" value="VOC"/>
    <property type="match status" value="1"/>
</dbReference>